<feature type="transmembrane region" description="Helical" evidence="2">
    <location>
        <begin position="6"/>
        <end position="31"/>
    </location>
</feature>
<gene>
    <name evidence="3" type="ORF">SDC9_93218</name>
</gene>
<comment type="caution">
    <text evidence="3">The sequence shown here is derived from an EMBL/GenBank/DDBJ whole genome shotgun (WGS) entry which is preliminary data.</text>
</comment>
<accession>A0A644ZZX9</accession>
<dbReference type="AlphaFoldDB" id="A0A644ZZX9"/>
<sequence>MTTSMMALASSLMAILSLLIELGLLIWLIVAGRSSARALAIIGITLLLGARAVGFALPMAAGALGLWAVTASTVISGLLGLAGICCLAVAFMRTDRLAALVERQRDGGSTPQTWTPGPQDAYRHDAGGPGQFPGAQQR</sequence>
<protein>
    <submittedName>
        <fullName evidence="3">Uncharacterized protein</fullName>
    </submittedName>
</protein>
<evidence type="ECO:0000313" key="3">
    <source>
        <dbReference type="EMBL" id="MPM46515.1"/>
    </source>
</evidence>
<evidence type="ECO:0000256" key="2">
    <source>
        <dbReference type="SAM" id="Phobius"/>
    </source>
</evidence>
<dbReference type="EMBL" id="VSSQ01011310">
    <property type="protein sequence ID" value="MPM46515.1"/>
    <property type="molecule type" value="Genomic_DNA"/>
</dbReference>
<proteinExistence type="predicted"/>
<feature type="compositionally biased region" description="Polar residues" evidence="1">
    <location>
        <begin position="107"/>
        <end position="116"/>
    </location>
</feature>
<keyword evidence="2" id="KW-1133">Transmembrane helix</keyword>
<reference evidence="3" key="1">
    <citation type="submission" date="2019-08" db="EMBL/GenBank/DDBJ databases">
        <authorList>
            <person name="Kucharzyk K."/>
            <person name="Murdoch R.W."/>
            <person name="Higgins S."/>
            <person name="Loffler F."/>
        </authorList>
    </citation>
    <scope>NUCLEOTIDE SEQUENCE</scope>
</reference>
<keyword evidence="2" id="KW-0812">Transmembrane</keyword>
<feature type="transmembrane region" description="Helical" evidence="2">
    <location>
        <begin position="38"/>
        <end position="60"/>
    </location>
</feature>
<organism evidence="3">
    <name type="scientific">bioreactor metagenome</name>
    <dbReference type="NCBI Taxonomy" id="1076179"/>
    <lineage>
        <taxon>unclassified sequences</taxon>
        <taxon>metagenomes</taxon>
        <taxon>ecological metagenomes</taxon>
    </lineage>
</organism>
<name>A0A644ZZX9_9ZZZZ</name>
<feature type="transmembrane region" description="Helical" evidence="2">
    <location>
        <begin position="66"/>
        <end position="91"/>
    </location>
</feature>
<keyword evidence="2" id="KW-0472">Membrane</keyword>
<feature type="region of interest" description="Disordered" evidence="1">
    <location>
        <begin position="103"/>
        <end position="138"/>
    </location>
</feature>
<evidence type="ECO:0000256" key="1">
    <source>
        <dbReference type="SAM" id="MobiDB-lite"/>
    </source>
</evidence>